<evidence type="ECO:0000313" key="2">
    <source>
        <dbReference type="Proteomes" id="UP000494329"/>
    </source>
</evidence>
<gene>
    <name evidence="1" type="ORF">LMG29739_01955</name>
</gene>
<name>A0A6J5DKD7_9BURK</name>
<reference evidence="1 2" key="1">
    <citation type="submission" date="2020-04" db="EMBL/GenBank/DDBJ databases">
        <authorList>
            <person name="De Canck E."/>
        </authorList>
    </citation>
    <scope>NUCLEOTIDE SEQUENCE [LARGE SCALE GENOMIC DNA]</scope>
    <source>
        <strain evidence="1 2">LMG 29739</strain>
    </source>
</reference>
<protein>
    <submittedName>
        <fullName evidence="1">Uncharacterized protein</fullName>
    </submittedName>
</protein>
<accession>A0A6J5DKD7</accession>
<evidence type="ECO:0000313" key="1">
    <source>
        <dbReference type="EMBL" id="CAB3754548.1"/>
    </source>
</evidence>
<organism evidence="1 2">
    <name type="scientific">Paraburkholderia solisilvae</name>
    <dbReference type="NCBI Taxonomy" id="624376"/>
    <lineage>
        <taxon>Bacteria</taxon>
        <taxon>Pseudomonadati</taxon>
        <taxon>Pseudomonadota</taxon>
        <taxon>Betaproteobacteria</taxon>
        <taxon>Burkholderiales</taxon>
        <taxon>Burkholderiaceae</taxon>
        <taxon>Paraburkholderia</taxon>
    </lineage>
</organism>
<sequence length="44" mass="5002">MKYGVAILKGLPTERFRRRHIVILRCGLAHLTKHQVCLSNVGIC</sequence>
<dbReference type="AlphaFoldDB" id="A0A6J5DKD7"/>
<keyword evidence="2" id="KW-1185">Reference proteome</keyword>
<dbReference type="EMBL" id="CADIKF010000012">
    <property type="protein sequence ID" value="CAB3754548.1"/>
    <property type="molecule type" value="Genomic_DNA"/>
</dbReference>
<dbReference type="Proteomes" id="UP000494329">
    <property type="component" value="Unassembled WGS sequence"/>
</dbReference>
<proteinExistence type="predicted"/>